<feature type="domain" description="YtkA-like" evidence="2">
    <location>
        <begin position="154"/>
        <end position="229"/>
    </location>
</feature>
<gene>
    <name evidence="3" type="ORF">GLW00_17920</name>
</gene>
<name>A0A845FFS3_9BACI</name>
<evidence type="ECO:0000313" key="4">
    <source>
        <dbReference type="Proteomes" id="UP000450457"/>
    </source>
</evidence>
<dbReference type="InterPro" id="IPR013783">
    <property type="entry name" value="Ig-like_fold"/>
</dbReference>
<dbReference type="OrthoDB" id="2679563at2"/>
<feature type="domain" description="YtkA-like" evidence="2">
    <location>
        <begin position="40"/>
        <end position="119"/>
    </location>
</feature>
<evidence type="ECO:0000256" key="1">
    <source>
        <dbReference type="SAM" id="SignalP"/>
    </source>
</evidence>
<dbReference type="InterPro" id="IPR032693">
    <property type="entry name" value="YtkA-like_dom"/>
</dbReference>
<feature type="signal peptide" evidence="1">
    <location>
        <begin position="1"/>
        <end position="21"/>
    </location>
</feature>
<dbReference type="AlphaFoldDB" id="A0A845FFS3"/>
<proteinExistence type="predicted"/>
<evidence type="ECO:0000259" key="2">
    <source>
        <dbReference type="Pfam" id="PF13115"/>
    </source>
</evidence>
<dbReference type="PROSITE" id="PS51257">
    <property type="entry name" value="PROKAR_LIPOPROTEIN"/>
    <property type="match status" value="1"/>
</dbReference>
<dbReference type="RefSeq" id="WP_160916380.1">
    <property type="nucleotide sequence ID" value="NZ_WMFA01000012.1"/>
</dbReference>
<organism evidence="3 4">
    <name type="scientific">Halobacillus litoralis</name>
    <dbReference type="NCBI Taxonomy" id="45668"/>
    <lineage>
        <taxon>Bacteria</taxon>
        <taxon>Bacillati</taxon>
        <taxon>Bacillota</taxon>
        <taxon>Bacilli</taxon>
        <taxon>Bacillales</taxon>
        <taxon>Bacillaceae</taxon>
        <taxon>Halobacillus</taxon>
    </lineage>
</organism>
<protein>
    <recommendedName>
        <fullName evidence="2">YtkA-like domain-containing protein</fullName>
    </recommendedName>
</protein>
<dbReference type="Pfam" id="PF13115">
    <property type="entry name" value="YtkA"/>
    <property type="match status" value="2"/>
</dbReference>
<dbReference type="EMBL" id="WMFA01000012">
    <property type="protein sequence ID" value="MYL72711.1"/>
    <property type="molecule type" value="Genomic_DNA"/>
</dbReference>
<keyword evidence="1" id="KW-0732">Signal</keyword>
<reference evidence="3 4" key="1">
    <citation type="submission" date="2019-11" db="EMBL/GenBank/DDBJ databases">
        <title>Genome sequences of 17 halophilic strains isolated from different environments.</title>
        <authorList>
            <person name="Furrow R.E."/>
        </authorList>
    </citation>
    <scope>NUCLEOTIDE SEQUENCE [LARGE SCALE GENOMIC DNA]</scope>
    <source>
        <strain evidence="3 4">SL-4</strain>
    </source>
</reference>
<dbReference type="Proteomes" id="UP000450457">
    <property type="component" value="Unassembled WGS sequence"/>
</dbReference>
<feature type="chain" id="PRO_5038339459" description="YtkA-like domain-containing protein" evidence="1">
    <location>
        <begin position="22"/>
        <end position="249"/>
    </location>
</feature>
<dbReference type="GeneID" id="78008896"/>
<evidence type="ECO:0000313" key="3">
    <source>
        <dbReference type="EMBL" id="MYL72711.1"/>
    </source>
</evidence>
<sequence length="249" mass="27947">MKKVLLSIIFLLVISACSSNNNEQDSTAAEENNKVAEIPEVQVNFEHEPLPANDDTTIQAIVTQGGEPVPDAEYVEFEIWYSEEGQDSSDTIKAKHTEDGVYTINYSFDKEGTYQVIAHTQVGDLHTMPQKEVAVGQQAEASGHDHGDSSGKFMVHLMTEQTFKAGETSTLTAHINHMEEPFSEARVRYEISSDLMEKHTYIDAEEEEPGEYTANYTFPETGSYTINIHYEKPAEEIHGHQKEMLEVVQ</sequence>
<dbReference type="Gene3D" id="2.60.40.10">
    <property type="entry name" value="Immunoglobulins"/>
    <property type="match status" value="1"/>
</dbReference>
<accession>A0A845FFS3</accession>
<comment type="caution">
    <text evidence="3">The sequence shown here is derived from an EMBL/GenBank/DDBJ whole genome shotgun (WGS) entry which is preliminary data.</text>
</comment>